<protein>
    <submittedName>
        <fullName evidence="6">Furry homolog, like</fullName>
    </submittedName>
</protein>
<feature type="compositionally biased region" description="Low complexity" evidence="1">
    <location>
        <begin position="2660"/>
        <end position="2679"/>
    </location>
</feature>
<feature type="domain" description="Cell morphogenesis protein N-terminal" evidence="2">
    <location>
        <begin position="218"/>
        <end position="764"/>
    </location>
</feature>
<dbReference type="InterPro" id="IPR025481">
    <property type="entry name" value="Cell_Morphogen_C"/>
</dbReference>
<feature type="region of interest" description="Disordered" evidence="1">
    <location>
        <begin position="1442"/>
        <end position="1462"/>
    </location>
</feature>
<feature type="region of interest" description="Disordered" evidence="1">
    <location>
        <begin position="1600"/>
        <end position="1639"/>
    </location>
</feature>
<dbReference type="GO" id="GO:0000902">
    <property type="term" value="P:cell morphogenesis"/>
    <property type="evidence" value="ECO:0007669"/>
    <property type="project" value="InterPro"/>
</dbReference>
<dbReference type="GO" id="GO:0030427">
    <property type="term" value="C:site of polarized growth"/>
    <property type="evidence" value="ECO:0007669"/>
    <property type="project" value="TreeGrafter"/>
</dbReference>
<reference evidence="6" key="1">
    <citation type="submission" date="2020-07" db="EMBL/GenBank/DDBJ databases">
        <title>A long reads based de novo assembly of the rainbow trout Arlee double haploid line genome.</title>
        <authorList>
            <person name="Gao G."/>
            <person name="Palti Y."/>
        </authorList>
    </citation>
    <scope>NUCLEOTIDE SEQUENCE [LARGE SCALE GENOMIC DNA]</scope>
</reference>
<feature type="domain" description="Cell morphogenesis central region" evidence="4">
    <location>
        <begin position="1866"/>
        <end position="1980"/>
    </location>
</feature>
<feature type="compositionally biased region" description="Acidic residues" evidence="1">
    <location>
        <begin position="2621"/>
        <end position="2631"/>
    </location>
</feature>
<dbReference type="SUPFAM" id="SSF48371">
    <property type="entry name" value="ARM repeat"/>
    <property type="match status" value="2"/>
</dbReference>
<feature type="domain" description="Cell morphogenesis central region" evidence="4">
    <location>
        <begin position="1717"/>
        <end position="1775"/>
    </location>
</feature>
<evidence type="ECO:0000259" key="3">
    <source>
        <dbReference type="Pfam" id="PF14225"/>
    </source>
</evidence>
<accession>A0A8C7NEY1</accession>
<feature type="compositionally biased region" description="Polar residues" evidence="1">
    <location>
        <begin position="2633"/>
        <end position="2659"/>
    </location>
</feature>
<dbReference type="Proteomes" id="UP000694395">
    <property type="component" value="Chromosome 30"/>
</dbReference>
<dbReference type="InterPro" id="IPR039867">
    <property type="entry name" value="Furry/Tao3/Mor2"/>
</dbReference>
<feature type="region of interest" description="Disordered" evidence="1">
    <location>
        <begin position="2590"/>
        <end position="2738"/>
    </location>
</feature>
<name>A0A8C7NEY1_ONCMY</name>
<dbReference type="InterPro" id="IPR025614">
    <property type="entry name" value="Cell_morpho_N"/>
</dbReference>
<dbReference type="InterPro" id="IPR029473">
    <property type="entry name" value="MOR2-PAG1_mid"/>
</dbReference>
<dbReference type="GO" id="GO:0031175">
    <property type="term" value="P:neuron projection development"/>
    <property type="evidence" value="ECO:0007669"/>
    <property type="project" value="TreeGrafter"/>
</dbReference>
<feature type="domain" description="Cell morphogenesis central region" evidence="4">
    <location>
        <begin position="1486"/>
        <end position="1532"/>
    </location>
</feature>
<keyword evidence="7" id="KW-1185">Reference proteome</keyword>
<evidence type="ECO:0000313" key="7">
    <source>
        <dbReference type="Proteomes" id="UP000694395"/>
    </source>
</evidence>
<evidence type="ECO:0000259" key="2">
    <source>
        <dbReference type="Pfam" id="PF14222"/>
    </source>
</evidence>
<dbReference type="Pfam" id="PF19421">
    <property type="entry name" value="Fry_C"/>
    <property type="match status" value="1"/>
</dbReference>
<feature type="compositionally biased region" description="Polar residues" evidence="1">
    <location>
        <begin position="2713"/>
        <end position="2724"/>
    </location>
</feature>
<feature type="domain" description="Cell morphogenesis protein C-terminal" evidence="3">
    <location>
        <begin position="2126"/>
        <end position="2377"/>
    </location>
</feature>
<evidence type="ECO:0000256" key="1">
    <source>
        <dbReference type="SAM" id="MobiDB-lite"/>
    </source>
</evidence>
<dbReference type="Pfam" id="PF14228">
    <property type="entry name" value="MOR2-PAG1_mid"/>
    <property type="match status" value="4"/>
</dbReference>
<feature type="compositionally biased region" description="Basic and acidic residues" evidence="1">
    <location>
        <begin position="2068"/>
        <end position="2078"/>
    </location>
</feature>
<dbReference type="Ensembl" id="ENSOMYT00000005957.2">
    <property type="protein sequence ID" value="ENSOMYP00000005338.2"/>
    <property type="gene ID" value="ENSOMYG00000002688.2"/>
</dbReference>
<feature type="region of interest" description="Disordered" evidence="1">
    <location>
        <begin position="991"/>
        <end position="1017"/>
    </location>
</feature>
<feature type="region of interest" description="Disordered" evidence="1">
    <location>
        <begin position="2050"/>
        <end position="2078"/>
    </location>
</feature>
<dbReference type="GO" id="GO:0005938">
    <property type="term" value="C:cell cortex"/>
    <property type="evidence" value="ECO:0007669"/>
    <property type="project" value="TreeGrafter"/>
</dbReference>
<feature type="compositionally biased region" description="Polar residues" evidence="1">
    <location>
        <begin position="2601"/>
        <end position="2620"/>
    </location>
</feature>
<proteinExistence type="predicted"/>
<dbReference type="InterPro" id="IPR045842">
    <property type="entry name" value="Fry_C"/>
</dbReference>
<reference evidence="6" key="2">
    <citation type="submission" date="2025-08" db="UniProtKB">
        <authorList>
            <consortium name="Ensembl"/>
        </authorList>
    </citation>
    <scope>IDENTIFICATION</scope>
</reference>
<evidence type="ECO:0000259" key="4">
    <source>
        <dbReference type="Pfam" id="PF14228"/>
    </source>
</evidence>
<dbReference type="GeneTree" id="ENSGT00610000086058"/>
<dbReference type="PANTHER" id="PTHR12295:SF9">
    <property type="entry name" value="PROTEIN FURRY HOMOLOG-LIKE"/>
    <property type="match status" value="1"/>
</dbReference>
<organism evidence="6 7">
    <name type="scientific">Oncorhynchus mykiss</name>
    <name type="common">Rainbow trout</name>
    <name type="synonym">Salmo gairdneri</name>
    <dbReference type="NCBI Taxonomy" id="8022"/>
    <lineage>
        <taxon>Eukaryota</taxon>
        <taxon>Metazoa</taxon>
        <taxon>Chordata</taxon>
        <taxon>Craniata</taxon>
        <taxon>Vertebrata</taxon>
        <taxon>Euteleostomi</taxon>
        <taxon>Actinopterygii</taxon>
        <taxon>Neopterygii</taxon>
        <taxon>Teleostei</taxon>
        <taxon>Protacanthopterygii</taxon>
        <taxon>Salmoniformes</taxon>
        <taxon>Salmonidae</taxon>
        <taxon>Salmoninae</taxon>
        <taxon>Oncorhynchus</taxon>
    </lineage>
</organism>
<sequence length="3201" mass="357604">MEFLRSLVPAAISWDGGALESGGGLPRETGPRLLRMKRLGLLAMGQTIEEDQEGLVSTSTTRPVRSNRTNRIKASAPVSSVSRRRAPSVAPLSWEKRNAAAMSSITIDPELKPGEFVIKSLLAEFAVLAEKKIEVVMAEPLEKLLSRSLQRGEDAQFDQLISSMSSIAEHCLPSLLRTLFDWYRRQSGTEDESYEYRPRSSTKSKGDEQHRDKDYLLERRDLAIDFIFCLVSVEVLKQIPLHPVPDALVHEVLNLAFKHFKHKEGYSGPNTGNVHIIADLYAEVIGVLTQSKFQAVRKKFITELKELRQKEQSPYVVQSIISLIMGMKFFRVKMYPVEDFEASFQFMQECAQYFLEVKDKDIKHALAGLFVEILIPVAAAVKNEVNVPCLKNFVEMLYQTTFDLSSRKKHSLALYPLVTCLLCVSQKQFFLNNWHIFLTNCLSHLKIPSNNSIRKQIETLQNKDPKMSRVALESLYRLLWVYIIRIKCESNTVTQSRLLSIVSALFPKGSRSVVPRDTPLNIFVKIIQFIAQERLDFAMKEIIYDLLCVGKSHKTFTINPERMNIGLRAFLVIADSLQQKDGEPPMPTTGVIMPSGNTLRVKKIFLATTLTDEEAKVIGMSLYYPAVRKALDNILRHLDKEVGRSMSMTNVQMSNKEPEDMITGERKPKIDLFRTCVAAIPRLIPDGMSRQDLIELLAKLTIHMDEELRGLAFTTLQALMLDFPEWREDVLSGFVYFVVREVTDVHPTLLDNAVKMLLQLISQWRQAVQTSNKTHEAQQGPGSGPSLPLERSPLWGVLHVAEGLALVVLCSCRPATRRLAVNILKEVRALHTALGIAKGDEELAIDVMDRLSASVLESFIHLTGADQTNLLYCPSGIDLQTLAEWNSSPISHQFDVVSPSHIWVFAHVTQGQDPWVISLSSYLRQEHLPKHCPTALNYAGMFAYTRLQLLSPQVDINSPINAKKLNSLSSSSDSYVGLWRNYLILCCSSATSSPNSSSSTSGSVRCSPPETLASTPDSGYSYDSKIIGTPSPSSLFKHVVPMMRSESMDITESLVLGLGRTNPMAFRDLIEELNPIIKEALERRPENMKRRRRRDILRVQLVRIFELLADAGVVSQTGSGGLDGESHSLNSTLLEYVDLTRQLLEAENDKDSDTLKDIRCHFSALVANIIQNVPVHQRRTIFPQQSLRHSLFMLFSHWAGPFSIMFTPLDRYSDRNMQINRHQYCALKAMSAVLCCGPVADNVGLSSDGYLYKWLDNILDSQDRKVHQLGCEAVMLLLELNPDQSNLMFWAVDRCYTGSRRVAAGCFRAIANVFHNRDYQFDTVVLLNLILFKSADSSRDIYEVAMQLLQILEPKLFRYAHKLEIQRTDGILSPPSPLPHLYSVSYYQLSEELARTYPELTLPIFSEVSQRIQTAHPGGRQVMLHYLLPWMNNVELVDFKPSPRRQEPPVCEEEEEEEAHERDMMMVNSRRWLRGEGWGSPHATTMVLNNLMFMTAKYGDEFAWSEIENVWTTLADSWPKNLKIILHFLISMSGVNSEPSLLPYVKRVVVYLGRDKTMQLLEELMCELDLTDPVSSAVTHMDNPPYYRITSSYKIPSVTSAGTNSSSNTMVPGTDAHHDSSKNKDSNMDDGSTHLDIYSGLNSNLNRQHHRLESRYSSSSGGSYEEEKSDSMPLYANWRLKVMDHNRPEPLPFPPTGGCWSPLVDYLPETNTPGVPLHRCNIAVILLTDLIVDHGVKVEWSAYLHLLLHSIFIGLDHQHPEVYEHCKRLLLHLLVVQGTNSGVQSLASVLLRNREYNDPKVLTVKPPPHEFNLTGVCDFVPDYQPSPMTDSGLSSSSTSSSISLGAGVVPLPHLTPTLINEVDVTAEQYEKVKALIEFVTSRKRGPLWNHEDVSPKNPNIKSADQLSVFLRHVVTVFKQSQSGFQLEQLLSEVALQTALSCSSRHYAGRSFQIFRALKQPLTAATLSDVLSRLVETVGDPGEEAQGFVIELLLTLESGIDTLADTVKNYDLLTALAQASAHEHLLGAKFAAKRKSTGQLNLSSGGLFHQGHYPHSHTRSNSLRASLMGERKGDRRRSNTLDIADRLAGSHGNLARTQSLSSLREGGRAGPGEEAIPPVDPSNLMATVFWIAASLLESDYEFEYLLALRLLNKLLGQLPLENADSRERLERVQAKLKWYSFPGLLQLFLKGFTSASTQELTIHLLNKLISVSRHTLVDPSQVAGFPLNILCLLPHLIQHFDSPTPFCKETADKIAKVCAEEKSATLSNLAHMMSLYSAHSYSRDCANWINVVCRYLHDAFAEITFNLVTYLAELLEKGLPSMQQSLLQIIYSLLSHIDLSAAPVKQFNLEIMKIIGKYVQSPYWKEAQNILKLVVSRSASLVVPDEVQRSYSTESSGSPEIAFTRIFNNSSKELPGKTLDFHFDISETPIIGHKYGDQRTAAGRNGKPQVIAVTRSTSSTSSGSNSNGLVPVSWKRPQLSQRRTREKLMNVLSLCGPESGVPKNPSVRHLACQTVVFSSNEDLDSGDQQTSLIPTVEEVVREEDLQGEDAGSEQQFGVFKDFDFLDVELEDAEGESMDNFNWGVRRRSLDSMDKGEGDGDTPSLQECQYTGSTPSLNLTNQEDTDESSEEEVLSASQILTRSGLMNSDSATDDATSNHVDSLQQSQESSSSALTEETTALLPRQDSTALEMPRSDSNSSQLPEDGVSMTAADELSSSVSTDTGFGSSAPPLPPELCDLTDSHYDLDPAPPLPPAIDTPPGSLCEERDSLTAMPLPPILDSPCGSVCEEDVTLALKELDDRCEEEEADFSDMSSSDLHAAKRNLGGVSQQPEYCWHQYLSQDEGDQDGFSEVQASPPPSPFLSAILAAFQPVAYDDEEDAWRCHVNQMLSDTDGSSAVYTFHVFSRLFKSTQRKFGDITHSSVRFLGERLQRMGNQFLSSLEVMTSHSQCPTVLLDAETLVSCGLLETLKFSVLELQEHLDTYNGKREAAEEWLENCRKTFRDKDGNQQPNTQAQQMEKLAELELCRRLYKLHFQLLLLFQAYCKLISHVDTIKREAEVTNMSEELAILESCLKQVESGVDGQEDVGVSDASQTSTETAIQSLIETLRARDFGSALTQVKTFRSLWPNDIFGNESDDAVQTLLHIYFRHQTLGQTGCLAVVGPSRDLSQASGRLMELNLQIREALSQAQTCQAPQTTLVSTGL</sequence>
<dbReference type="PANTHER" id="PTHR12295">
    <property type="entry name" value="FURRY-RELATED"/>
    <property type="match status" value="1"/>
</dbReference>
<feature type="compositionally biased region" description="Polar residues" evidence="1">
    <location>
        <begin position="1600"/>
        <end position="1611"/>
    </location>
</feature>
<evidence type="ECO:0000313" key="6">
    <source>
        <dbReference type="Ensembl" id="ENSOMYP00000005338.2"/>
    </source>
</evidence>
<dbReference type="InterPro" id="IPR016024">
    <property type="entry name" value="ARM-type_fold"/>
</dbReference>
<feature type="region of interest" description="Disordered" evidence="1">
    <location>
        <begin position="2097"/>
        <end position="2116"/>
    </location>
</feature>
<feature type="compositionally biased region" description="Basic and acidic residues" evidence="1">
    <location>
        <begin position="1615"/>
        <end position="1633"/>
    </location>
</feature>
<reference evidence="6" key="3">
    <citation type="submission" date="2025-09" db="UniProtKB">
        <authorList>
            <consortium name="Ensembl"/>
        </authorList>
    </citation>
    <scope>IDENTIFICATION</scope>
</reference>
<feature type="domain" description="Protein furry C-terminal" evidence="5">
    <location>
        <begin position="2409"/>
        <end position="3193"/>
    </location>
</feature>
<evidence type="ECO:0000259" key="5">
    <source>
        <dbReference type="Pfam" id="PF19421"/>
    </source>
</evidence>
<dbReference type="Pfam" id="PF14222">
    <property type="entry name" value="MOR2-PAG1_N"/>
    <property type="match status" value="1"/>
</dbReference>
<feature type="compositionally biased region" description="Low complexity" evidence="1">
    <location>
        <begin position="991"/>
        <end position="1009"/>
    </location>
</feature>
<feature type="domain" description="Cell morphogenesis central region" evidence="4">
    <location>
        <begin position="1274"/>
        <end position="1440"/>
    </location>
</feature>
<dbReference type="Pfam" id="PF14225">
    <property type="entry name" value="MOR2-PAG1_C"/>
    <property type="match status" value="1"/>
</dbReference>
<feature type="region of interest" description="Disordered" evidence="1">
    <location>
        <begin position="191"/>
        <end position="210"/>
    </location>
</feature>